<dbReference type="InterPro" id="IPR004107">
    <property type="entry name" value="Integrase_SAM-like_N"/>
</dbReference>
<dbReference type="InterPro" id="IPR044068">
    <property type="entry name" value="CB"/>
</dbReference>
<protein>
    <recommendedName>
        <fullName evidence="3">Core-binding (CB) domain-containing protein</fullName>
    </recommendedName>
</protein>
<proteinExistence type="predicted"/>
<keyword evidence="1 2" id="KW-0238">DNA-binding</keyword>
<dbReference type="EMBL" id="MGBG01000017">
    <property type="protein sequence ID" value="OGK64668.1"/>
    <property type="molecule type" value="Genomic_DNA"/>
</dbReference>
<sequence>MPLDKYLFSINNVYMLNTDHNTASYQAKFADFLLTKKYGSLSVKSYLADLEHYLDWAATKIKRANSKLSNHNSLTTFFSSRALEQYLLEIQGSESPSAIKRRLAALSSFLKYACAEKWLNSSLLNVFKTLAETTHQALKTTDQVLSDFTLHLQEKQTPKNSLRSYVADIKEFLTITN</sequence>
<dbReference type="Proteomes" id="UP000178450">
    <property type="component" value="Unassembled WGS sequence"/>
</dbReference>
<evidence type="ECO:0000313" key="5">
    <source>
        <dbReference type="Proteomes" id="UP000178450"/>
    </source>
</evidence>
<evidence type="ECO:0000259" key="3">
    <source>
        <dbReference type="PROSITE" id="PS51900"/>
    </source>
</evidence>
<feature type="domain" description="Core-binding (CB)" evidence="3">
    <location>
        <begin position="23"/>
        <end position="114"/>
    </location>
</feature>
<evidence type="ECO:0000256" key="2">
    <source>
        <dbReference type="PROSITE-ProRule" id="PRU01248"/>
    </source>
</evidence>
<gene>
    <name evidence="4" type="ORF">A2209_01235</name>
</gene>
<name>A0A1F7K9W3_9BACT</name>
<organism evidence="4 5">
    <name type="scientific">Candidatus Roizmanbacteria bacterium RIFOXYA1_FULL_41_12</name>
    <dbReference type="NCBI Taxonomy" id="1802082"/>
    <lineage>
        <taxon>Bacteria</taxon>
        <taxon>Candidatus Roizmaniibacteriota</taxon>
    </lineage>
</organism>
<accession>A0A1F7K9W3</accession>
<reference evidence="4 5" key="1">
    <citation type="journal article" date="2016" name="Nat. Commun.">
        <title>Thousands of microbial genomes shed light on interconnected biogeochemical processes in an aquifer system.</title>
        <authorList>
            <person name="Anantharaman K."/>
            <person name="Brown C.T."/>
            <person name="Hug L.A."/>
            <person name="Sharon I."/>
            <person name="Castelle C.J."/>
            <person name="Probst A.J."/>
            <person name="Thomas B.C."/>
            <person name="Singh A."/>
            <person name="Wilkins M.J."/>
            <person name="Karaoz U."/>
            <person name="Brodie E.L."/>
            <person name="Williams K.H."/>
            <person name="Hubbard S.S."/>
            <person name="Banfield J.F."/>
        </authorList>
    </citation>
    <scope>NUCLEOTIDE SEQUENCE [LARGE SCALE GENOMIC DNA]</scope>
</reference>
<dbReference type="PROSITE" id="PS51900">
    <property type="entry name" value="CB"/>
    <property type="match status" value="1"/>
</dbReference>
<dbReference type="Gene3D" id="1.10.150.130">
    <property type="match status" value="1"/>
</dbReference>
<dbReference type="GO" id="GO:0003677">
    <property type="term" value="F:DNA binding"/>
    <property type="evidence" value="ECO:0007669"/>
    <property type="project" value="UniProtKB-UniRule"/>
</dbReference>
<dbReference type="Pfam" id="PF02899">
    <property type="entry name" value="Phage_int_SAM_1"/>
    <property type="match status" value="1"/>
</dbReference>
<dbReference type="InterPro" id="IPR010998">
    <property type="entry name" value="Integrase_recombinase_N"/>
</dbReference>
<dbReference type="AlphaFoldDB" id="A0A1F7K9W3"/>
<comment type="caution">
    <text evidence="4">The sequence shown here is derived from an EMBL/GenBank/DDBJ whole genome shotgun (WGS) entry which is preliminary data.</text>
</comment>
<evidence type="ECO:0000256" key="1">
    <source>
        <dbReference type="ARBA" id="ARBA00023125"/>
    </source>
</evidence>
<dbReference type="GO" id="GO:0015074">
    <property type="term" value="P:DNA integration"/>
    <property type="evidence" value="ECO:0007669"/>
    <property type="project" value="InterPro"/>
</dbReference>
<evidence type="ECO:0000313" key="4">
    <source>
        <dbReference type="EMBL" id="OGK64668.1"/>
    </source>
</evidence>